<keyword evidence="3" id="KW-0812">Transmembrane</keyword>
<feature type="transmembrane region" description="Helical" evidence="3">
    <location>
        <begin position="12"/>
        <end position="32"/>
    </location>
</feature>
<gene>
    <name evidence="5" type="ORF">NCTC11636_00330</name>
</gene>
<organism evidence="5 6">
    <name type="scientific">Actinomyces howellii</name>
    <dbReference type="NCBI Taxonomy" id="52771"/>
    <lineage>
        <taxon>Bacteria</taxon>
        <taxon>Bacillati</taxon>
        <taxon>Actinomycetota</taxon>
        <taxon>Actinomycetes</taxon>
        <taxon>Actinomycetales</taxon>
        <taxon>Actinomycetaceae</taxon>
        <taxon>Actinomyces</taxon>
    </lineage>
</organism>
<feature type="transmembrane region" description="Helical" evidence="3">
    <location>
        <begin position="101"/>
        <end position="118"/>
    </location>
</feature>
<feature type="region of interest" description="Disordered" evidence="2">
    <location>
        <begin position="306"/>
        <end position="327"/>
    </location>
</feature>
<feature type="transmembrane region" description="Helical" evidence="3">
    <location>
        <begin position="164"/>
        <end position="183"/>
    </location>
</feature>
<keyword evidence="6" id="KW-1185">Reference proteome</keyword>
<comment type="similarity">
    <text evidence="1">Belongs to the EamA transporter family.</text>
</comment>
<name>A0A448HE81_9ACTO</name>
<dbReference type="Proteomes" id="UP000266895">
    <property type="component" value="Chromosome"/>
</dbReference>
<feature type="domain" description="EamA" evidence="4">
    <location>
        <begin position="164"/>
        <end position="292"/>
    </location>
</feature>
<dbReference type="SUPFAM" id="SSF103481">
    <property type="entry name" value="Multidrug resistance efflux transporter EmrE"/>
    <property type="match status" value="2"/>
</dbReference>
<evidence type="ECO:0000313" key="5">
    <source>
        <dbReference type="EMBL" id="VEG26061.1"/>
    </source>
</evidence>
<feature type="transmembrane region" description="Helical" evidence="3">
    <location>
        <begin position="125"/>
        <end position="144"/>
    </location>
</feature>
<feature type="transmembrane region" description="Helical" evidence="3">
    <location>
        <begin position="69"/>
        <end position="89"/>
    </location>
</feature>
<feature type="transmembrane region" description="Helical" evidence="3">
    <location>
        <begin position="38"/>
        <end position="57"/>
    </location>
</feature>
<dbReference type="PANTHER" id="PTHR22911">
    <property type="entry name" value="ACYL-MALONYL CONDENSING ENZYME-RELATED"/>
    <property type="match status" value="1"/>
</dbReference>
<keyword evidence="3" id="KW-0472">Membrane</keyword>
<evidence type="ECO:0000259" key="4">
    <source>
        <dbReference type="Pfam" id="PF00892"/>
    </source>
</evidence>
<dbReference type="PANTHER" id="PTHR22911:SF79">
    <property type="entry name" value="MOBA-LIKE NTP TRANSFERASE DOMAIN-CONTAINING PROTEIN"/>
    <property type="match status" value="1"/>
</dbReference>
<sequence length="327" mass="34953">MDSSGREKLKGFAFMFLSSSLMGGIGAFARYIEAPGLFISFNRSFAGFLGMTAIFLATRRFHKFKNFRMSPTIILTGIFLGLLSGLYVMSTQMTTLSNAAFLIYTGPVYSTVLATIFLKEPFTKVTGLSLAAVLVGCLMIIGIINYTSGDGFTISLDLDPKYMVGNLVALASGVAYGLFLFFSRYRTDVDSDVRSYCNFTFAIITLGTILLIDRPDLSEMTTRGWVVLAVAAFITGFGAFFFLTVASKILLASELATISYQETIMATLLGIILFSEHITVIQALGGALIIAGGVSQIMFSTKNGKNGKSKASAGAGSDKELAGAPAS</sequence>
<keyword evidence="3" id="KW-1133">Transmembrane helix</keyword>
<evidence type="ECO:0000256" key="3">
    <source>
        <dbReference type="SAM" id="Phobius"/>
    </source>
</evidence>
<dbReference type="InterPro" id="IPR000620">
    <property type="entry name" value="EamA_dom"/>
</dbReference>
<dbReference type="GO" id="GO:0016020">
    <property type="term" value="C:membrane"/>
    <property type="evidence" value="ECO:0007669"/>
    <property type="project" value="InterPro"/>
</dbReference>
<dbReference type="EMBL" id="LR134350">
    <property type="protein sequence ID" value="VEG26061.1"/>
    <property type="molecule type" value="Genomic_DNA"/>
</dbReference>
<proteinExistence type="inferred from homology"/>
<evidence type="ECO:0000256" key="1">
    <source>
        <dbReference type="ARBA" id="ARBA00007362"/>
    </source>
</evidence>
<reference evidence="5 6" key="1">
    <citation type="submission" date="2018-12" db="EMBL/GenBank/DDBJ databases">
        <authorList>
            <consortium name="Pathogen Informatics"/>
        </authorList>
    </citation>
    <scope>NUCLEOTIDE SEQUENCE [LARGE SCALE GENOMIC DNA]</scope>
    <source>
        <strain evidence="5 6">NCTC11636</strain>
    </source>
</reference>
<dbReference type="AlphaFoldDB" id="A0A448HE81"/>
<evidence type="ECO:0000313" key="6">
    <source>
        <dbReference type="Proteomes" id="UP000266895"/>
    </source>
</evidence>
<feature type="transmembrane region" description="Helical" evidence="3">
    <location>
        <begin position="280"/>
        <end position="299"/>
    </location>
</feature>
<dbReference type="Pfam" id="PF00892">
    <property type="entry name" value="EamA"/>
    <property type="match status" value="2"/>
</dbReference>
<dbReference type="KEGG" id="ahw:NCTC11636_00330"/>
<feature type="transmembrane region" description="Helical" evidence="3">
    <location>
        <begin position="195"/>
        <end position="212"/>
    </location>
</feature>
<dbReference type="InterPro" id="IPR037185">
    <property type="entry name" value="EmrE-like"/>
</dbReference>
<dbReference type="RefSeq" id="WP_232009826.1">
    <property type="nucleotide sequence ID" value="NZ_LR134350.1"/>
</dbReference>
<evidence type="ECO:0000256" key="2">
    <source>
        <dbReference type="SAM" id="MobiDB-lite"/>
    </source>
</evidence>
<feature type="transmembrane region" description="Helical" evidence="3">
    <location>
        <begin position="255"/>
        <end position="274"/>
    </location>
</feature>
<protein>
    <submittedName>
        <fullName evidence="5">Predicted permease, DMT superfamily</fullName>
    </submittedName>
</protein>
<accession>A0A448HE81</accession>
<feature type="domain" description="EamA" evidence="4">
    <location>
        <begin position="10"/>
        <end position="141"/>
    </location>
</feature>
<feature type="transmembrane region" description="Helical" evidence="3">
    <location>
        <begin position="224"/>
        <end position="243"/>
    </location>
</feature>